<keyword evidence="1" id="KW-0614">Plasmid</keyword>
<gene>
    <name evidence="1" type="ORF">SCLAV_p0132</name>
</gene>
<evidence type="ECO:0000313" key="1">
    <source>
        <dbReference type="EMBL" id="EFG03623.2"/>
    </source>
</evidence>
<organism evidence="1 2">
    <name type="scientific">Streptomyces clavuligerus</name>
    <dbReference type="NCBI Taxonomy" id="1901"/>
    <lineage>
        <taxon>Bacteria</taxon>
        <taxon>Bacillati</taxon>
        <taxon>Actinomycetota</taxon>
        <taxon>Actinomycetes</taxon>
        <taxon>Kitasatosporales</taxon>
        <taxon>Streptomycetaceae</taxon>
        <taxon>Streptomyces</taxon>
    </lineage>
</organism>
<evidence type="ECO:0000313" key="2">
    <source>
        <dbReference type="Proteomes" id="UP000002357"/>
    </source>
</evidence>
<sequence>MGGVRFRAYSGRLVPILTPKSVSAQQLRLRLRPWGVAVSAAVAARPGSGCRVPGTCADAAWPGAGAGAGAGPGRPLALGRDARARLGGAVRALLDTPVLDGVPDAVRLAVLVLASRTPSETGVVVIRTEELAR</sequence>
<reference evidence="1 2" key="1">
    <citation type="journal article" date="2010" name="Genome Biol. Evol.">
        <title>The sequence of a 1.8-mb bacterial linear plasmid reveals a rich evolutionary reservoir of secondary metabolic pathways.</title>
        <authorList>
            <person name="Medema M.H."/>
            <person name="Trefzer A."/>
            <person name="Kovalchuk A."/>
            <person name="van den Berg M."/>
            <person name="Mueller U."/>
            <person name="Heijne W."/>
            <person name="Wu L."/>
            <person name="Alam M.T."/>
            <person name="Ronning C.M."/>
            <person name="Nierman W.C."/>
            <person name="Bovenberg R.A.L."/>
            <person name="Breitling R."/>
            <person name="Takano E."/>
        </authorList>
    </citation>
    <scope>NUCLEOTIDE SEQUENCE [LARGE SCALE GENOMIC DNA]</scope>
    <source>
        <strain evidence="2">ATCC 27064 / DSM 738 / JCM 4710 / NBRC 13307 / NCIMB 12785 / NRRL 3585 / VKM Ac-602</strain>
        <plasmid evidence="1">pSCL4</plasmid>
    </source>
</reference>
<accession>B5GVX6</accession>
<name>B5GVX6_STRCL</name>
<proteinExistence type="predicted"/>
<geneLocation type="plasmid" evidence="1 2">
    <name>pSCL4</name>
</geneLocation>
<keyword evidence="2" id="KW-1185">Reference proteome</keyword>
<dbReference type="AlphaFoldDB" id="B5GVX6"/>
<dbReference type="EMBL" id="CM000914">
    <property type="protein sequence ID" value="EFG03623.2"/>
    <property type="molecule type" value="Genomic_DNA"/>
</dbReference>
<dbReference type="Proteomes" id="UP000002357">
    <property type="component" value="Plasmid pSCL4"/>
</dbReference>
<protein>
    <submittedName>
        <fullName evidence="1">Uncharacterized protein</fullName>
    </submittedName>
</protein>